<protein>
    <submittedName>
        <fullName evidence="6">Short-chain dehydrogenase/reductase SDR</fullName>
    </submittedName>
</protein>
<dbReference type="PROSITE" id="PS00061">
    <property type="entry name" value="ADH_SHORT"/>
    <property type="match status" value="1"/>
</dbReference>
<evidence type="ECO:0000256" key="3">
    <source>
        <dbReference type="RuleBase" id="RU000363"/>
    </source>
</evidence>
<dbReference type="SUPFAM" id="SSF51735">
    <property type="entry name" value="NAD(P)-binding Rossmann-fold domains"/>
    <property type="match status" value="1"/>
</dbReference>
<dbReference type="GO" id="GO:0008206">
    <property type="term" value="P:bile acid metabolic process"/>
    <property type="evidence" value="ECO:0007669"/>
    <property type="project" value="UniProtKB-ARBA"/>
</dbReference>
<dbReference type="RefSeq" id="WP_006037207.1">
    <property type="nucleotide sequence ID" value="NZ_AEDD01000003.1"/>
</dbReference>
<evidence type="ECO:0000256" key="2">
    <source>
        <dbReference type="ARBA" id="ARBA00023002"/>
    </source>
</evidence>
<dbReference type="SMART" id="SM00822">
    <property type="entry name" value="PKS_KR"/>
    <property type="match status" value="1"/>
</dbReference>
<evidence type="ECO:0000259" key="5">
    <source>
        <dbReference type="SMART" id="SM00822"/>
    </source>
</evidence>
<feature type="signal peptide" evidence="4">
    <location>
        <begin position="1"/>
        <end position="28"/>
    </location>
</feature>
<reference evidence="6 7" key="1">
    <citation type="submission" date="2010-07" db="EMBL/GenBank/DDBJ databases">
        <title>The draft genome of Paenibacillus curdlanolyticus YK9.</title>
        <authorList>
            <consortium name="US DOE Joint Genome Institute (JGI-PGF)"/>
            <person name="Lucas S."/>
            <person name="Copeland A."/>
            <person name="Lapidus A."/>
            <person name="Cheng J.-F."/>
            <person name="Bruce D."/>
            <person name="Goodwin L."/>
            <person name="Pitluck S."/>
            <person name="Land M.L."/>
            <person name="Hauser L."/>
            <person name="Chang Y.-J."/>
            <person name="Jeffries C."/>
            <person name="Anderson I.J."/>
            <person name="Johnson E."/>
            <person name="Loganathan U."/>
            <person name="Mulhopadhyay B."/>
            <person name="Kyrpides N."/>
            <person name="Woyke T.J."/>
        </authorList>
    </citation>
    <scope>NUCLEOTIDE SEQUENCE [LARGE SCALE GENOMIC DNA]</scope>
    <source>
        <strain evidence="6 7">YK9</strain>
    </source>
</reference>
<dbReference type="PANTHER" id="PTHR44196:SF1">
    <property type="entry name" value="DEHYDROGENASE_REDUCTASE SDR FAMILY MEMBER 7B"/>
    <property type="match status" value="1"/>
</dbReference>
<sequence>MINGKKIVITGASSGLGLLAASMLVAQGATVALTGRNMSKLEQAAARLPGGVSRYKLFTLDVTNANQASSVLAQIWNEMGGIDVLVNNAGFGLFERLVDAPLEHFEQMMDTNYMGAVRCTKAVLPLMLQRGNGQIVNIASIAGKIGTPKSTGYTASKHAMLGFTNALRQELQGSGIVVSAVNPGPFDTPFFQIADPDGSYVSNVKGFMMKPERVANAVVRVIDRQKAEIDLPGWASIGAKLYQLFPRLSDRVAGRWLNKK</sequence>
<dbReference type="FunFam" id="3.40.50.720:FF:000084">
    <property type="entry name" value="Short-chain dehydrogenase reductase"/>
    <property type="match status" value="1"/>
</dbReference>
<feature type="chain" id="PRO_5003136130" evidence="4">
    <location>
        <begin position="29"/>
        <end position="260"/>
    </location>
</feature>
<dbReference type="EMBL" id="AEDD01000003">
    <property type="protein sequence ID" value="EFM11586.1"/>
    <property type="molecule type" value="Genomic_DNA"/>
</dbReference>
<dbReference type="InterPro" id="IPR036291">
    <property type="entry name" value="NAD(P)-bd_dom_sf"/>
</dbReference>
<keyword evidence="4" id="KW-0732">Signal</keyword>
<dbReference type="Proteomes" id="UP000005387">
    <property type="component" value="Unassembled WGS sequence"/>
</dbReference>
<dbReference type="InterPro" id="IPR057326">
    <property type="entry name" value="KR_dom"/>
</dbReference>
<comment type="similarity">
    <text evidence="1 3">Belongs to the short-chain dehydrogenases/reductases (SDR) family.</text>
</comment>
<dbReference type="PRINTS" id="PR00080">
    <property type="entry name" value="SDRFAMILY"/>
</dbReference>
<evidence type="ECO:0000313" key="7">
    <source>
        <dbReference type="Proteomes" id="UP000005387"/>
    </source>
</evidence>
<evidence type="ECO:0000256" key="4">
    <source>
        <dbReference type="SAM" id="SignalP"/>
    </source>
</evidence>
<dbReference type="AlphaFoldDB" id="E0I6C0"/>
<dbReference type="PANTHER" id="PTHR44196">
    <property type="entry name" value="DEHYDROGENASE/REDUCTASE SDR FAMILY MEMBER 7B"/>
    <property type="match status" value="1"/>
</dbReference>
<dbReference type="PRINTS" id="PR00081">
    <property type="entry name" value="GDHRDH"/>
</dbReference>
<dbReference type="Gene3D" id="3.40.50.720">
    <property type="entry name" value="NAD(P)-binding Rossmann-like Domain"/>
    <property type="match status" value="1"/>
</dbReference>
<dbReference type="InterPro" id="IPR020904">
    <property type="entry name" value="Sc_DH/Rdtase_CS"/>
</dbReference>
<dbReference type="STRING" id="717606.PaecuDRAFT_1192"/>
<evidence type="ECO:0000256" key="1">
    <source>
        <dbReference type="ARBA" id="ARBA00006484"/>
    </source>
</evidence>
<name>E0I6C0_9BACL</name>
<dbReference type="GO" id="GO:0016020">
    <property type="term" value="C:membrane"/>
    <property type="evidence" value="ECO:0007669"/>
    <property type="project" value="TreeGrafter"/>
</dbReference>
<proteinExistence type="inferred from homology"/>
<dbReference type="InterPro" id="IPR002347">
    <property type="entry name" value="SDR_fam"/>
</dbReference>
<evidence type="ECO:0000313" key="6">
    <source>
        <dbReference type="EMBL" id="EFM11586.1"/>
    </source>
</evidence>
<feature type="domain" description="Ketoreductase" evidence="5">
    <location>
        <begin position="5"/>
        <end position="189"/>
    </location>
</feature>
<dbReference type="GO" id="GO:0016491">
    <property type="term" value="F:oxidoreductase activity"/>
    <property type="evidence" value="ECO:0007669"/>
    <property type="project" value="UniProtKB-KW"/>
</dbReference>
<keyword evidence="7" id="KW-1185">Reference proteome</keyword>
<organism evidence="6 7">
    <name type="scientific">Paenibacillus curdlanolyticus YK9</name>
    <dbReference type="NCBI Taxonomy" id="717606"/>
    <lineage>
        <taxon>Bacteria</taxon>
        <taxon>Bacillati</taxon>
        <taxon>Bacillota</taxon>
        <taxon>Bacilli</taxon>
        <taxon>Bacillales</taxon>
        <taxon>Paenibacillaceae</taxon>
        <taxon>Paenibacillus</taxon>
    </lineage>
</organism>
<keyword evidence="2" id="KW-0560">Oxidoreductase</keyword>
<dbReference type="Pfam" id="PF00106">
    <property type="entry name" value="adh_short"/>
    <property type="match status" value="1"/>
</dbReference>
<dbReference type="eggNOG" id="COG0300">
    <property type="taxonomic scope" value="Bacteria"/>
</dbReference>
<gene>
    <name evidence="6" type="ORF">PaecuDRAFT_1192</name>
</gene>
<accession>E0I6C0</accession>